<dbReference type="EMBL" id="JAATWM020000002">
    <property type="protein sequence ID" value="KAF9881857.1"/>
    <property type="molecule type" value="Genomic_DNA"/>
</dbReference>
<dbReference type="RefSeq" id="XP_038751318.1">
    <property type="nucleotide sequence ID" value="XM_038883723.1"/>
</dbReference>
<dbReference type="FunFam" id="1.10.3210.10:FF:000038">
    <property type="entry name" value="Cyanamide hydratase, putative"/>
    <property type="match status" value="1"/>
</dbReference>
<dbReference type="PANTHER" id="PTHR35569">
    <property type="entry name" value="CYANAMIDE HYDRATASE DDI2-RELATED"/>
    <property type="match status" value="1"/>
</dbReference>
<dbReference type="PROSITE" id="PS51831">
    <property type="entry name" value="HD"/>
    <property type="match status" value="1"/>
</dbReference>
<reference evidence="2" key="2">
    <citation type="submission" date="2020-11" db="EMBL/GenBank/DDBJ databases">
        <title>Whole genome sequencing of Colletotrichum sp.</title>
        <authorList>
            <person name="Li H."/>
        </authorList>
    </citation>
    <scope>NUCLEOTIDE SEQUENCE</scope>
    <source>
        <strain evidence="2">CkLH20</strain>
    </source>
</reference>
<protein>
    <recommendedName>
        <fullName evidence="1">HD domain-containing protein</fullName>
    </recommendedName>
</protein>
<dbReference type="NCBIfam" id="TIGR03401">
    <property type="entry name" value="cyanamide_fam"/>
    <property type="match status" value="1"/>
</dbReference>
<feature type="domain" description="HD" evidence="1">
    <location>
        <begin position="67"/>
        <end position="178"/>
    </location>
</feature>
<dbReference type="SUPFAM" id="SSF109604">
    <property type="entry name" value="HD-domain/PDEase-like"/>
    <property type="match status" value="1"/>
</dbReference>
<dbReference type="GeneID" id="62156797"/>
<evidence type="ECO:0000313" key="3">
    <source>
        <dbReference type="Proteomes" id="UP000781932"/>
    </source>
</evidence>
<name>A0A9P6IG62_9PEZI</name>
<comment type="caution">
    <text evidence="2">The sequence shown here is derived from an EMBL/GenBank/DDBJ whole genome shotgun (WGS) entry which is preliminary data.</text>
</comment>
<dbReference type="Pfam" id="PF01966">
    <property type="entry name" value="HD"/>
    <property type="match status" value="1"/>
</dbReference>
<dbReference type="InterPro" id="IPR017771">
    <property type="entry name" value="Cyanamide_hydratase_HD"/>
</dbReference>
<dbReference type="InterPro" id="IPR003607">
    <property type="entry name" value="HD/PDEase_dom"/>
</dbReference>
<dbReference type="Proteomes" id="UP000781932">
    <property type="component" value="Unassembled WGS sequence"/>
</dbReference>
<dbReference type="Gene3D" id="1.10.3210.10">
    <property type="entry name" value="Hypothetical protein af1432"/>
    <property type="match status" value="1"/>
</dbReference>
<dbReference type="InterPro" id="IPR006674">
    <property type="entry name" value="HD_domain"/>
</dbReference>
<proteinExistence type="predicted"/>
<organism evidence="2 3">
    <name type="scientific">Colletotrichum karsti</name>
    <dbReference type="NCBI Taxonomy" id="1095194"/>
    <lineage>
        <taxon>Eukaryota</taxon>
        <taxon>Fungi</taxon>
        <taxon>Dikarya</taxon>
        <taxon>Ascomycota</taxon>
        <taxon>Pezizomycotina</taxon>
        <taxon>Sordariomycetes</taxon>
        <taxon>Hypocreomycetidae</taxon>
        <taxon>Glomerellales</taxon>
        <taxon>Glomerellaceae</taxon>
        <taxon>Colletotrichum</taxon>
        <taxon>Colletotrichum boninense species complex</taxon>
    </lineage>
</organism>
<keyword evidence="3" id="KW-1185">Reference proteome</keyword>
<gene>
    <name evidence="2" type="ORF">CkaCkLH20_01003</name>
</gene>
<evidence type="ECO:0000259" key="1">
    <source>
        <dbReference type="PROSITE" id="PS51831"/>
    </source>
</evidence>
<dbReference type="AlphaFoldDB" id="A0A9P6IG62"/>
<dbReference type="PANTHER" id="PTHR35569:SF8">
    <property type="entry name" value="HYDRATASE, PUTATIVE (AFU_ORTHOLOGUE AFUA_7G06270)-RELATED"/>
    <property type="match status" value="1"/>
</dbReference>
<reference evidence="2" key="1">
    <citation type="submission" date="2020-03" db="EMBL/GenBank/DDBJ databases">
        <authorList>
            <person name="He L."/>
        </authorList>
    </citation>
    <scope>NUCLEOTIDE SEQUENCE</scope>
    <source>
        <strain evidence="2">CkLH20</strain>
    </source>
</reference>
<evidence type="ECO:0000313" key="2">
    <source>
        <dbReference type="EMBL" id="KAF9881857.1"/>
    </source>
</evidence>
<accession>A0A9P6IG62</accession>
<sequence length="248" mass="28029">MTAIMSQDEVKANGWTAVPVDAGKIFGDKPFLHEPTYISVKDIKIPSEDPVVAQTIKYAKERLHAPTFNHSMRVFYYGMAITKQQFPEKAATFSPATWALTCLLHDIGTAEENLATTRMSFDIYGGIKALGVLKDHCARSDQAEAVCEAIIRHQDMGVDGTITYLGQLIQLATLYDNVGRHPNVKEFDRMIHEATRREINEAHPRLGWCSFFAGTIRKEEGIKPWCHSTHIVDFDKDIESNTLMKEWE</sequence>
<dbReference type="CDD" id="cd00077">
    <property type="entry name" value="HDc"/>
    <property type="match status" value="1"/>
</dbReference>
<dbReference type="OrthoDB" id="409121at2759"/>
<dbReference type="SMART" id="SM00471">
    <property type="entry name" value="HDc"/>
    <property type="match status" value="1"/>
</dbReference>